<name>A0A177M519_METMH</name>
<keyword evidence="6 7" id="KW-0472">Membrane</keyword>
<evidence type="ECO:0000256" key="4">
    <source>
        <dbReference type="ARBA" id="ARBA00022692"/>
    </source>
</evidence>
<dbReference type="InterPro" id="IPR020846">
    <property type="entry name" value="MFS_dom"/>
</dbReference>
<keyword evidence="2" id="KW-0813">Transport</keyword>
<dbReference type="InterPro" id="IPR050171">
    <property type="entry name" value="MFS_Transporters"/>
</dbReference>
<comment type="subcellular location">
    <subcellularLocation>
        <location evidence="1">Cell membrane</location>
        <topology evidence="1">Multi-pass membrane protein</topology>
    </subcellularLocation>
</comment>
<feature type="transmembrane region" description="Helical" evidence="7">
    <location>
        <begin position="263"/>
        <end position="284"/>
    </location>
</feature>
<feature type="transmembrane region" description="Helical" evidence="7">
    <location>
        <begin position="118"/>
        <end position="137"/>
    </location>
</feature>
<keyword evidence="4 7" id="KW-0812">Transmembrane</keyword>
<dbReference type="Pfam" id="PF07690">
    <property type="entry name" value="MFS_1"/>
    <property type="match status" value="1"/>
</dbReference>
<dbReference type="Proteomes" id="UP000078090">
    <property type="component" value="Unassembled WGS sequence"/>
</dbReference>
<evidence type="ECO:0000259" key="8">
    <source>
        <dbReference type="PROSITE" id="PS50850"/>
    </source>
</evidence>
<evidence type="ECO:0000256" key="5">
    <source>
        <dbReference type="ARBA" id="ARBA00022989"/>
    </source>
</evidence>
<evidence type="ECO:0000256" key="6">
    <source>
        <dbReference type="ARBA" id="ARBA00023136"/>
    </source>
</evidence>
<dbReference type="GO" id="GO:0022857">
    <property type="term" value="F:transmembrane transporter activity"/>
    <property type="evidence" value="ECO:0007669"/>
    <property type="project" value="InterPro"/>
</dbReference>
<dbReference type="SUPFAM" id="SSF103473">
    <property type="entry name" value="MFS general substrate transporter"/>
    <property type="match status" value="1"/>
</dbReference>
<organism evidence="9 10">
    <name type="scientific">Methylomonas methanica</name>
    <dbReference type="NCBI Taxonomy" id="421"/>
    <lineage>
        <taxon>Bacteria</taxon>
        <taxon>Pseudomonadati</taxon>
        <taxon>Pseudomonadota</taxon>
        <taxon>Gammaproteobacteria</taxon>
        <taxon>Methylococcales</taxon>
        <taxon>Methylococcaceae</taxon>
        <taxon>Methylomonas</taxon>
    </lineage>
</organism>
<feature type="transmembrane region" description="Helical" evidence="7">
    <location>
        <begin position="293"/>
        <end position="311"/>
    </location>
</feature>
<dbReference type="Gene3D" id="1.20.1250.20">
    <property type="entry name" value="MFS general substrate transporter like domains"/>
    <property type="match status" value="1"/>
</dbReference>
<dbReference type="InterPro" id="IPR011701">
    <property type="entry name" value="MFS"/>
</dbReference>
<evidence type="ECO:0000313" key="10">
    <source>
        <dbReference type="Proteomes" id="UP000078090"/>
    </source>
</evidence>
<dbReference type="InterPro" id="IPR036259">
    <property type="entry name" value="MFS_trans_sf"/>
</dbReference>
<evidence type="ECO:0000313" key="9">
    <source>
        <dbReference type="EMBL" id="OAI00826.1"/>
    </source>
</evidence>
<sequence length="469" mass="50490">MQGKGEFGLTQVQDITSPMTAMEKRATVSLASIYALRMLGLFMLLPVLSLFTEQMPGSTPKLVGLTMGIYGLTQAILQIPFGLLSDRFSRKTVIVIGLILFVAGSVWAALATDIYGVLIGRALQGCGAISAAVMALLADLTQEVHRTKAMATIGASIGVSFGVAITMGPIIADHFGIAGIFWMIAVLAALAILVILFVVPNPEKITTHRDAEYIPSELGSVIKNADLLRLNYGIFALHLILMASFVVVPLLMRDAGLQGGSHWMVYLPVLVTSMAMIIPFVIVAEKKRQMKKVFIGAIFTLVIANVGFVLFHGELIGLIACLWIFFCGFNLLEATLPSLISKTAPGDLKGTAMGIYSSAQFLGAFLGGGAGGWLYGEFGPAAVFIFSAGIAASWIVIALFMSPPRYWANLLLSLQAVEPERGAEFSKALLAINGIEEVRLHFEENAAYLKVDNQQLDKNQLGLFLKQWQ</sequence>
<feature type="transmembrane region" description="Helical" evidence="7">
    <location>
        <begin position="149"/>
        <end position="171"/>
    </location>
</feature>
<dbReference type="AlphaFoldDB" id="A0A177M519"/>
<comment type="caution">
    <text evidence="9">The sequence shown here is derived from an EMBL/GenBank/DDBJ whole genome shotgun (WGS) entry which is preliminary data.</text>
</comment>
<evidence type="ECO:0000256" key="1">
    <source>
        <dbReference type="ARBA" id="ARBA00004651"/>
    </source>
</evidence>
<feature type="transmembrane region" description="Helical" evidence="7">
    <location>
        <begin position="381"/>
        <end position="401"/>
    </location>
</feature>
<evidence type="ECO:0000256" key="2">
    <source>
        <dbReference type="ARBA" id="ARBA00022448"/>
    </source>
</evidence>
<feature type="transmembrane region" description="Helical" evidence="7">
    <location>
        <begin position="28"/>
        <end position="50"/>
    </location>
</feature>
<evidence type="ECO:0000256" key="7">
    <source>
        <dbReference type="SAM" id="Phobius"/>
    </source>
</evidence>
<proteinExistence type="predicted"/>
<accession>A0A177M519</accession>
<feature type="transmembrane region" description="Helical" evidence="7">
    <location>
        <begin position="93"/>
        <end position="112"/>
    </location>
</feature>
<reference evidence="10" key="1">
    <citation type="submission" date="2016-03" db="EMBL/GenBank/DDBJ databases">
        <authorList>
            <person name="Heylen K."/>
            <person name="De Vos P."/>
            <person name="Vekeman B."/>
        </authorList>
    </citation>
    <scope>NUCLEOTIDE SEQUENCE [LARGE SCALE GENOMIC DNA]</scope>
    <source>
        <strain evidence="10">R-45363</strain>
    </source>
</reference>
<dbReference type="PANTHER" id="PTHR23517:SF2">
    <property type="entry name" value="MULTIDRUG RESISTANCE PROTEIN MDTH"/>
    <property type="match status" value="1"/>
</dbReference>
<feature type="transmembrane region" description="Helical" evidence="7">
    <location>
        <begin position="317"/>
        <end position="340"/>
    </location>
</feature>
<keyword evidence="5 7" id="KW-1133">Transmembrane helix</keyword>
<feature type="transmembrane region" description="Helical" evidence="7">
    <location>
        <begin position="62"/>
        <end position="81"/>
    </location>
</feature>
<feature type="domain" description="Major facilitator superfamily (MFS) profile" evidence="8">
    <location>
        <begin position="26"/>
        <end position="406"/>
    </location>
</feature>
<keyword evidence="3" id="KW-1003">Cell membrane</keyword>
<dbReference type="GO" id="GO:0005886">
    <property type="term" value="C:plasma membrane"/>
    <property type="evidence" value="ECO:0007669"/>
    <property type="project" value="UniProtKB-SubCell"/>
</dbReference>
<feature type="transmembrane region" description="Helical" evidence="7">
    <location>
        <begin position="230"/>
        <end position="251"/>
    </location>
</feature>
<dbReference type="Gene3D" id="3.30.70.100">
    <property type="match status" value="1"/>
</dbReference>
<protein>
    <submittedName>
        <fullName evidence="9">MFS transporter</fullName>
    </submittedName>
</protein>
<feature type="transmembrane region" description="Helical" evidence="7">
    <location>
        <begin position="352"/>
        <end position="375"/>
    </location>
</feature>
<gene>
    <name evidence="9" type="ORF">A1332_18270</name>
</gene>
<dbReference type="PANTHER" id="PTHR23517">
    <property type="entry name" value="RESISTANCE PROTEIN MDTM, PUTATIVE-RELATED-RELATED"/>
    <property type="match status" value="1"/>
</dbReference>
<dbReference type="OrthoDB" id="9764259at2"/>
<dbReference type="CDD" id="cd17472">
    <property type="entry name" value="MFS_YajR_like"/>
    <property type="match status" value="1"/>
</dbReference>
<dbReference type="EMBL" id="LUUG01000095">
    <property type="protein sequence ID" value="OAI00826.1"/>
    <property type="molecule type" value="Genomic_DNA"/>
</dbReference>
<dbReference type="PROSITE" id="PS50850">
    <property type="entry name" value="MFS"/>
    <property type="match status" value="1"/>
</dbReference>
<evidence type="ECO:0000256" key="3">
    <source>
        <dbReference type="ARBA" id="ARBA00022475"/>
    </source>
</evidence>
<feature type="transmembrane region" description="Helical" evidence="7">
    <location>
        <begin position="177"/>
        <end position="199"/>
    </location>
</feature>